<dbReference type="AlphaFoldDB" id="A0A2W1NQI6"/>
<evidence type="ECO:0000256" key="2">
    <source>
        <dbReference type="ARBA" id="ARBA00022475"/>
    </source>
</evidence>
<evidence type="ECO:0000256" key="6">
    <source>
        <dbReference type="SAM" id="Phobius"/>
    </source>
</evidence>
<keyword evidence="9" id="KW-1185">Reference proteome</keyword>
<feature type="domain" description="DUF3817" evidence="7">
    <location>
        <begin position="6"/>
        <end position="94"/>
    </location>
</feature>
<dbReference type="Pfam" id="PF12823">
    <property type="entry name" value="DUF3817"/>
    <property type="match status" value="1"/>
</dbReference>
<evidence type="ECO:0000313" key="8">
    <source>
        <dbReference type="EMBL" id="PZE21745.1"/>
    </source>
</evidence>
<dbReference type="PANTHER" id="PTHR40077">
    <property type="entry name" value="MEMBRANE PROTEIN-RELATED"/>
    <property type="match status" value="1"/>
</dbReference>
<name>A0A2W1NQI6_PAEXE</name>
<proteinExistence type="predicted"/>
<reference evidence="8" key="1">
    <citation type="submission" date="2018-06" db="EMBL/GenBank/DDBJ databases">
        <title>Paenibacillus xerothermodurans sp. nov. an extremely dry heat resistant spore forming bacterium isolated from the soil of Cape Canaveral, Florida.</title>
        <authorList>
            <person name="Seuylemezian A."/>
            <person name="Kaur N."/>
            <person name="Patil P."/>
            <person name="Patil P."/>
            <person name="Mayilraj S."/>
            <person name="Vaishampayan P."/>
        </authorList>
    </citation>
    <scope>NUCLEOTIDE SEQUENCE [LARGE SCALE GENOMIC DNA]</scope>
    <source>
        <strain evidence="8">ATCC 27380</strain>
    </source>
</reference>
<keyword evidence="2" id="KW-1003">Cell membrane</keyword>
<dbReference type="OrthoDB" id="1121311at2"/>
<feature type="transmembrane region" description="Helical" evidence="6">
    <location>
        <begin position="42"/>
        <end position="63"/>
    </location>
</feature>
<dbReference type="EMBL" id="NHRJ02000002">
    <property type="protein sequence ID" value="PZE21745.1"/>
    <property type="molecule type" value="Genomic_DNA"/>
</dbReference>
<evidence type="ECO:0000256" key="5">
    <source>
        <dbReference type="ARBA" id="ARBA00023136"/>
    </source>
</evidence>
<dbReference type="Proteomes" id="UP000214746">
    <property type="component" value="Unassembled WGS sequence"/>
</dbReference>
<protein>
    <submittedName>
        <fullName evidence="8">DUF3817 domain-containing protein</fullName>
    </submittedName>
</protein>
<comment type="caution">
    <text evidence="8">The sequence shown here is derived from an EMBL/GenBank/DDBJ whole genome shotgun (WGS) entry which is preliminary data.</text>
</comment>
<feature type="transmembrane region" description="Helical" evidence="6">
    <location>
        <begin position="69"/>
        <end position="88"/>
    </location>
</feature>
<gene>
    <name evidence="8" type="ORF">CBW46_004845</name>
</gene>
<comment type="subcellular location">
    <subcellularLocation>
        <location evidence="1">Cell membrane</location>
        <topology evidence="1">Multi-pass membrane protein</topology>
    </subcellularLocation>
</comment>
<evidence type="ECO:0000256" key="4">
    <source>
        <dbReference type="ARBA" id="ARBA00022989"/>
    </source>
</evidence>
<dbReference type="PANTHER" id="PTHR40077:SF1">
    <property type="entry name" value="MEMBRANE PROTEIN"/>
    <property type="match status" value="1"/>
</dbReference>
<evidence type="ECO:0000256" key="1">
    <source>
        <dbReference type="ARBA" id="ARBA00004651"/>
    </source>
</evidence>
<dbReference type="NCBIfam" id="TIGR03954">
    <property type="entry name" value="integ_memb_HG"/>
    <property type="match status" value="1"/>
</dbReference>
<keyword evidence="4 6" id="KW-1133">Transmembrane helix</keyword>
<keyword evidence="3 6" id="KW-0812">Transmembrane</keyword>
<dbReference type="GO" id="GO:0005886">
    <property type="term" value="C:plasma membrane"/>
    <property type="evidence" value="ECO:0007669"/>
    <property type="project" value="UniProtKB-SubCell"/>
</dbReference>
<evidence type="ECO:0000313" key="9">
    <source>
        <dbReference type="Proteomes" id="UP000214746"/>
    </source>
</evidence>
<feature type="transmembrane region" description="Helical" evidence="6">
    <location>
        <begin position="12"/>
        <end position="30"/>
    </location>
</feature>
<sequence length="96" mass="10655">MFTTPLGRFRFVALYEGISFLVLLGIAMPLKHFAGWPIAVKVVGMLHGVLFILFMLTLAHVSFAQRWSVVRVVGAIIASLIPFGTFVLDARLKRVP</sequence>
<evidence type="ECO:0000259" key="7">
    <source>
        <dbReference type="Pfam" id="PF12823"/>
    </source>
</evidence>
<dbReference type="InterPro" id="IPR023845">
    <property type="entry name" value="DUF3817_TM"/>
</dbReference>
<dbReference type="RefSeq" id="WP_089198886.1">
    <property type="nucleotide sequence ID" value="NZ_NHRJ02000002.1"/>
</dbReference>
<accession>A0A2W1NQI6</accession>
<evidence type="ECO:0000256" key="3">
    <source>
        <dbReference type="ARBA" id="ARBA00022692"/>
    </source>
</evidence>
<keyword evidence="5 6" id="KW-0472">Membrane</keyword>
<organism evidence="8 9">
    <name type="scientific">Paenibacillus xerothermodurans</name>
    <dbReference type="NCBI Taxonomy" id="1977292"/>
    <lineage>
        <taxon>Bacteria</taxon>
        <taxon>Bacillati</taxon>
        <taxon>Bacillota</taxon>
        <taxon>Bacilli</taxon>
        <taxon>Bacillales</taxon>
        <taxon>Paenibacillaceae</taxon>
        <taxon>Paenibacillus</taxon>
    </lineage>
</organism>